<gene>
    <name evidence="2" type="ORF">BOTBODRAFT_66033</name>
</gene>
<protein>
    <recommendedName>
        <fullName evidence="1">BTB domain-containing protein</fullName>
    </recommendedName>
</protein>
<keyword evidence="3" id="KW-1185">Reference proteome</keyword>
<reference evidence="3" key="1">
    <citation type="journal article" date="2014" name="Proc. Natl. Acad. Sci. U.S.A.">
        <title>Extensive sampling of basidiomycete genomes demonstrates inadequacy of the white-rot/brown-rot paradigm for wood decay fungi.</title>
        <authorList>
            <person name="Riley R."/>
            <person name="Salamov A.A."/>
            <person name="Brown D.W."/>
            <person name="Nagy L.G."/>
            <person name="Floudas D."/>
            <person name="Held B.W."/>
            <person name="Levasseur A."/>
            <person name="Lombard V."/>
            <person name="Morin E."/>
            <person name="Otillar R."/>
            <person name="Lindquist E.A."/>
            <person name="Sun H."/>
            <person name="LaButti K.M."/>
            <person name="Schmutz J."/>
            <person name="Jabbour D."/>
            <person name="Luo H."/>
            <person name="Baker S.E."/>
            <person name="Pisabarro A.G."/>
            <person name="Walton J.D."/>
            <person name="Blanchette R.A."/>
            <person name="Henrissat B."/>
            <person name="Martin F."/>
            <person name="Cullen D."/>
            <person name="Hibbett D.S."/>
            <person name="Grigoriev I.V."/>
        </authorList>
    </citation>
    <scope>NUCLEOTIDE SEQUENCE [LARGE SCALE GENOMIC DNA]</scope>
    <source>
        <strain evidence="3">FD-172 SS1</strain>
    </source>
</reference>
<dbReference type="InParanoid" id="A0A067MI95"/>
<accession>A0A067MI95</accession>
<dbReference type="STRING" id="930990.A0A067MI95"/>
<dbReference type="Proteomes" id="UP000027195">
    <property type="component" value="Unassembled WGS sequence"/>
</dbReference>
<evidence type="ECO:0000313" key="3">
    <source>
        <dbReference type="Proteomes" id="UP000027195"/>
    </source>
</evidence>
<organism evidence="2 3">
    <name type="scientific">Botryobasidium botryosum (strain FD-172 SS1)</name>
    <dbReference type="NCBI Taxonomy" id="930990"/>
    <lineage>
        <taxon>Eukaryota</taxon>
        <taxon>Fungi</taxon>
        <taxon>Dikarya</taxon>
        <taxon>Basidiomycota</taxon>
        <taxon>Agaricomycotina</taxon>
        <taxon>Agaricomycetes</taxon>
        <taxon>Cantharellales</taxon>
        <taxon>Botryobasidiaceae</taxon>
        <taxon>Botryobasidium</taxon>
    </lineage>
</organism>
<sequence length="328" mass="36917">MALRVASRSGRSVPLTEAPAVMGPIHDQELYFEGDLVILALGPQPTLFRVLRTTLTTYSTVFSDMFSLPSGSDEIDSTAEGRTDENPIYLPDDPKTFRTMLGLYHGGIAKREPPTPDFNTAVEVLRLSTKYEFQHAREWALKHLRTTWSRTSSTWLDYLCNPTAELTRDALTLLDAARSTNAPEFIPVVFCFLCMLDDLRGISSGNTTLSRDDLLKLWLGSQYLLEAWGVRCYRSVDRPVASGWGNHLGTVPSHKWNELVRSTETIGSLCSAMGFFTSSEGEEREMTLGPFSNRGFSRFKFYLAQDCISLKIEAPRSEIDREVEVKYQ</sequence>
<dbReference type="Gene3D" id="3.30.710.10">
    <property type="entry name" value="Potassium Channel Kv1.1, Chain A"/>
    <property type="match status" value="1"/>
</dbReference>
<feature type="domain" description="BTB" evidence="1">
    <location>
        <begin position="34"/>
        <end position="148"/>
    </location>
</feature>
<dbReference type="OrthoDB" id="2593747at2759"/>
<evidence type="ECO:0000313" key="2">
    <source>
        <dbReference type="EMBL" id="KDQ14425.1"/>
    </source>
</evidence>
<dbReference type="AlphaFoldDB" id="A0A067MI95"/>
<dbReference type="EMBL" id="KL198037">
    <property type="protein sequence ID" value="KDQ14425.1"/>
    <property type="molecule type" value="Genomic_DNA"/>
</dbReference>
<dbReference type="SMART" id="SM00225">
    <property type="entry name" value="BTB"/>
    <property type="match status" value="1"/>
</dbReference>
<proteinExistence type="predicted"/>
<dbReference type="InterPro" id="IPR011333">
    <property type="entry name" value="SKP1/BTB/POZ_sf"/>
</dbReference>
<name>A0A067MI95_BOTB1</name>
<dbReference type="HOGENOM" id="CLU_060765_0_0_1"/>
<dbReference type="InterPro" id="IPR000210">
    <property type="entry name" value="BTB/POZ_dom"/>
</dbReference>
<evidence type="ECO:0000259" key="1">
    <source>
        <dbReference type="SMART" id="SM00225"/>
    </source>
</evidence>